<evidence type="ECO:0000259" key="4">
    <source>
        <dbReference type="Pfam" id="PF03065"/>
    </source>
</evidence>
<dbReference type="Proteomes" id="UP000518887">
    <property type="component" value="Unassembled WGS sequence"/>
</dbReference>
<protein>
    <submittedName>
        <fullName evidence="6">1,4-alpha-glucan branching enzyme</fullName>
        <ecNumber evidence="6">2.4.1.18</ecNumber>
    </submittedName>
</protein>
<evidence type="ECO:0000256" key="3">
    <source>
        <dbReference type="RuleBase" id="RU361196"/>
    </source>
</evidence>
<keyword evidence="6" id="KW-0328">Glycosyltransferase</keyword>
<dbReference type="AlphaFoldDB" id="A0A7W8G855"/>
<evidence type="ECO:0000313" key="6">
    <source>
        <dbReference type="EMBL" id="MBB5225522.1"/>
    </source>
</evidence>
<organism evidence="6 7">
    <name type="scientific">Treponema ruminis</name>
    <dbReference type="NCBI Taxonomy" id="744515"/>
    <lineage>
        <taxon>Bacteria</taxon>
        <taxon>Pseudomonadati</taxon>
        <taxon>Spirochaetota</taxon>
        <taxon>Spirochaetia</taxon>
        <taxon>Spirochaetales</taxon>
        <taxon>Treponemataceae</taxon>
        <taxon>Treponema</taxon>
    </lineage>
</organism>
<evidence type="ECO:0000256" key="1">
    <source>
        <dbReference type="ARBA" id="ARBA00006821"/>
    </source>
</evidence>
<dbReference type="Pfam" id="PF03065">
    <property type="entry name" value="Glyco_hydro_57"/>
    <property type="match status" value="1"/>
</dbReference>
<proteinExistence type="inferred from homology"/>
<dbReference type="EMBL" id="JACHFQ010000002">
    <property type="protein sequence ID" value="MBB5225522.1"/>
    <property type="molecule type" value="Genomic_DNA"/>
</dbReference>
<dbReference type="Pfam" id="PF09210">
    <property type="entry name" value="BE_C"/>
    <property type="match status" value="1"/>
</dbReference>
<dbReference type="InterPro" id="IPR015293">
    <property type="entry name" value="BE_C"/>
</dbReference>
<dbReference type="Gene3D" id="1.20.1430.10">
    <property type="entry name" value="Families 57/38 glycoside transferase, middle domain"/>
    <property type="match status" value="1"/>
</dbReference>
<comment type="caution">
    <text evidence="6">The sequence shown here is derived from an EMBL/GenBank/DDBJ whole genome shotgun (WGS) entry which is preliminary data.</text>
</comment>
<feature type="domain" description="1,4-alpha-glucan branching enzyme C-terminal" evidence="5">
    <location>
        <begin position="432"/>
        <end position="530"/>
    </location>
</feature>
<keyword evidence="2 3" id="KW-0119">Carbohydrate metabolism</keyword>
<dbReference type="GO" id="GO:0005576">
    <property type="term" value="C:extracellular region"/>
    <property type="evidence" value="ECO:0007669"/>
    <property type="project" value="TreeGrafter"/>
</dbReference>
<comment type="similarity">
    <text evidence="1 3">Belongs to the glycosyl hydrolase 57 family.</text>
</comment>
<reference evidence="6 7" key="1">
    <citation type="submission" date="2020-08" db="EMBL/GenBank/DDBJ databases">
        <title>Genomic Encyclopedia of Type Strains, Phase IV (KMG-IV): sequencing the most valuable type-strain genomes for metagenomic binning, comparative biology and taxonomic classification.</title>
        <authorList>
            <person name="Goeker M."/>
        </authorList>
    </citation>
    <scope>NUCLEOTIDE SEQUENCE [LARGE SCALE GENOMIC DNA]</scope>
    <source>
        <strain evidence="6 7">DSM 103462</strain>
    </source>
</reference>
<evidence type="ECO:0000259" key="5">
    <source>
        <dbReference type="Pfam" id="PF09210"/>
    </source>
</evidence>
<dbReference type="InterPro" id="IPR004300">
    <property type="entry name" value="Glyco_hydro_57_N"/>
</dbReference>
<dbReference type="RefSeq" id="WP_184657877.1">
    <property type="nucleotide sequence ID" value="NZ_CP031518.1"/>
</dbReference>
<dbReference type="InterPro" id="IPR037090">
    <property type="entry name" value="57_glycoside_trans_central"/>
</dbReference>
<evidence type="ECO:0000256" key="2">
    <source>
        <dbReference type="ARBA" id="ARBA00023277"/>
    </source>
</evidence>
<sequence>MAKNLVLTIVGHQGYIRHEDEKQYALQNDILFGAISQTYLPLVNMFHRLENDGIDFKLALVLSPSLCSLLDDDLIKSQYINWLEKRIAFGEAEVARLADDSDLLRNAQACLAKAKKDLADFTQLYSQNLIKEFAYFASKGNLELLATCGTFAFLPHFGDMTEILNAQVEVGLYSHRHYFGMNPEGFYLPFMGYTPGVEQVLRSYGFKYTIVDIRSVLFSETVPEKGIFSPVRCNLDNTTSLSKSSLALFCQDPDTPEDIVGENGFSSNPVYKNQGKDAAYEVPFQALVDSGLIEDGMPRIPSYFRYWNNSEDASYNEDDAVIQAHKDAVTFFESKKAKLDAAEECLGQSPASLLCVIDAKNIGQDWAEGCIWLESLIRETAASDIKLSGPAPLIGNIFSLQKITPYPGAAQGNSYGEDLLDSSNDWMIRYTRKMSERMVDLSDRFPNETGLKVRLLNLGARELMLAESGEWSKMIHDGYFPEYATKRFKESIKAFMIVFDALGSNTVSTEWLTKLEREHLIFPWMNFRTFSPKK</sequence>
<dbReference type="GO" id="GO:0030979">
    <property type="term" value="P:alpha-glucan biosynthetic process"/>
    <property type="evidence" value="ECO:0007669"/>
    <property type="project" value="InterPro"/>
</dbReference>
<dbReference type="PANTHER" id="PTHR41695">
    <property type="entry name" value="1,4-ALPHA-GLUCAN BRANCHING ENZYME RV3031-RELATED"/>
    <property type="match status" value="1"/>
</dbReference>
<dbReference type="PANTHER" id="PTHR41695:SF1">
    <property type="entry name" value="1,4-ALPHA-GLUCAN BRANCHING ENZYME TK1436"/>
    <property type="match status" value="1"/>
</dbReference>
<accession>A0A7W8G855</accession>
<name>A0A7W8G855_9SPIR</name>
<dbReference type="Gene3D" id="3.20.110.10">
    <property type="entry name" value="Glycoside hydrolase 38, N terminal domain"/>
    <property type="match status" value="1"/>
</dbReference>
<keyword evidence="6" id="KW-0808">Transferase</keyword>
<dbReference type="InterPro" id="IPR011330">
    <property type="entry name" value="Glyco_hydro/deAcase_b/a-brl"/>
</dbReference>
<dbReference type="InterPro" id="IPR027291">
    <property type="entry name" value="Glyco_hydro_38_N_sf"/>
</dbReference>
<dbReference type="InterPro" id="IPR028995">
    <property type="entry name" value="Glyco_hydro_57/38_cen_sf"/>
</dbReference>
<keyword evidence="7" id="KW-1185">Reference proteome</keyword>
<dbReference type="InterPro" id="IPR040042">
    <property type="entry name" value="Branching_enz_MT3115-like"/>
</dbReference>
<evidence type="ECO:0000313" key="7">
    <source>
        <dbReference type="Proteomes" id="UP000518887"/>
    </source>
</evidence>
<dbReference type="SUPFAM" id="SSF88713">
    <property type="entry name" value="Glycoside hydrolase/deacetylase"/>
    <property type="match status" value="1"/>
</dbReference>
<dbReference type="EC" id="2.4.1.18" evidence="6"/>
<gene>
    <name evidence="6" type="ORF">HNP76_000866</name>
</gene>
<feature type="domain" description="Glycoside hydrolase family 57 N-terminal" evidence="4">
    <location>
        <begin position="10"/>
        <end position="230"/>
    </location>
</feature>
<dbReference type="GO" id="GO:0003844">
    <property type="term" value="F:1,4-alpha-glucan branching enzyme activity"/>
    <property type="evidence" value="ECO:0007669"/>
    <property type="project" value="UniProtKB-EC"/>
</dbReference>
<dbReference type="SUPFAM" id="SSF88688">
    <property type="entry name" value="Families 57/38 glycoside transferase middle domain"/>
    <property type="match status" value="1"/>
</dbReference>